<reference evidence="1 2" key="1">
    <citation type="submission" date="2019-08" db="EMBL/GenBank/DDBJ databases">
        <title>In-depth cultivation of the pig gut microbiome towards novel bacterial diversity and tailored functional studies.</title>
        <authorList>
            <person name="Wylensek D."/>
            <person name="Hitch T.C.A."/>
            <person name="Clavel T."/>
        </authorList>
    </citation>
    <scope>NUCLEOTIDE SEQUENCE [LARGE SCALE GENOMIC DNA]</scope>
    <source>
        <strain evidence="1 2">WCA-383-APC-5B</strain>
    </source>
</reference>
<keyword evidence="2" id="KW-1185">Reference proteome</keyword>
<dbReference type="AlphaFoldDB" id="A0A7X2T2D1"/>
<feature type="non-terminal residue" evidence="1">
    <location>
        <position position="1"/>
    </location>
</feature>
<dbReference type="Proteomes" id="UP000460287">
    <property type="component" value="Unassembled WGS sequence"/>
</dbReference>
<name>A0A7X2T2D1_9CLOT</name>
<proteinExistence type="predicted"/>
<protein>
    <submittedName>
        <fullName evidence="1">IS200/IS605 family transposase</fullName>
    </submittedName>
</protein>
<evidence type="ECO:0000313" key="2">
    <source>
        <dbReference type="Proteomes" id="UP000460287"/>
    </source>
</evidence>
<gene>
    <name evidence="1" type="ORF">FYJ33_10410</name>
</gene>
<comment type="caution">
    <text evidence="1">The sequence shown here is derived from an EMBL/GenBank/DDBJ whole genome shotgun (WGS) entry which is preliminary data.</text>
</comment>
<evidence type="ECO:0000313" key="1">
    <source>
        <dbReference type="EMBL" id="MSR91803.1"/>
    </source>
</evidence>
<sequence>GYYVDTVGRNKKVIEEYIKNQIQEDIAYEQMSLKEYIDPFTGGHD</sequence>
<dbReference type="EMBL" id="VULX01000015">
    <property type="protein sequence ID" value="MSR91803.1"/>
    <property type="molecule type" value="Genomic_DNA"/>
</dbReference>
<organism evidence="1 2">
    <name type="scientific">Inconstantimicrobium porci</name>
    <dbReference type="NCBI Taxonomy" id="2652291"/>
    <lineage>
        <taxon>Bacteria</taxon>
        <taxon>Bacillati</taxon>
        <taxon>Bacillota</taxon>
        <taxon>Clostridia</taxon>
        <taxon>Eubacteriales</taxon>
        <taxon>Clostridiaceae</taxon>
        <taxon>Inconstantimicrobium</taxon>
    </lineage>
</organism>
<accession>A0A7X2T2D1</accession>